<evidence type="ECO:0000256" key="1">
    <source>
        <dbReference type="SAM" id="SignalP"/>
    </source>
</evidence>
<proteinExistence type="predicted"/>
<gene>
    <name evidence="2" type="ORF">ERHA53_41050</name>
</gene>
<protein>
    <recommendedName>
        <fullName evidence="4">Type 1 fimbria pilin</fullName>
    </recommendedName>
</protein>
<dbReference type="EMBL" id="AP024329">
    <property type="protein sequence ID" value="BCQ36762.1"/>
    <property type="molecule type" value="Genomic_DNA"/>
</dbReference>
<sequence length="228" mass="23995">MKKMTTLAVLIVGAIASGQALAGGSATLDVKATIVPGACNVVLPSASLDWDNIDPASLHHELFTELPAKQLTLNVNCPAKMMFAVKAIDNATKGVAPLGPDPSLSDSYFDFTSTAEKNAPVGGYSIKALTAGSTSDQTKATALVTFKNGKWNEKPANADYAYFPSSALGNDAALDISTSDSKTKYLRDSAMNKSFSLEIRPWIAPVSEPAWGNDVDLKGSATFEVVYI</sequence>
<reference evidence="2 3" key="1">
    <citation type="submission" date="2021-01" db="EMBL/GenBank/DDBJ databases">
        <title>Complete genome sequence of Erwinia rhapontici MAFF 311153.</title>
        <authorList>
            <person name="Morohoshi T."/>
            <person name="Someya N."/>
        </authorList>
    </citation>
    <scope>NUCLEOTIDE SEQUENCE [LARGE SCALE GENOMIC DNA]</scope>
    <source>
        <strain evidence="2 3">MAFF 311153</strain>
    </source>
</reference>
<evidence type="ECO:0000313" key="2">
    <source>
        <dbReference type="EMBL" id="BCQ36762.1"/>
    </source>
</evidence>
<feature type="chain" id="PRO_5045272301" description="Type 1 fimbria pilin" evidence="1">
    <location>
        <begin position="23"/>
        <end position="228"/>
    </location>
</feature>
<dbReference type="Proteomes" id="UP000677515">
    <property type="component" value="Chromosome"/>
</dbReference>
<evidence type="ECO:0008006" key="4">
    <source>
        <dbReference type="Google" id="ProtNLM"/>
    </source>
</evidence>
<keyword evidence="1" id="KW-0732">Signal</keyword>
<keyword evidence="3" id="KW-1185">Reference proteome</keyword>
<organism evidence="2 3">
    <name type="scientific">Erwinia rhapontici</name>
    <name type="common">Pectobacterium rhapontici</name>
    <dbReference type="NCBI Taxonomy" id="55212"/>
    <lineage>
        <taxon>Bacteria</taxon>
        <taxon>Pseudomonadati</taxon>
        <taxon>Pseudomonadota</taxon>
        <taxon>Gammaproteobacteria</taxon>
        <taxon>Enterobacterales</taxon>
        <taxon>Erwiniaceae</taxon>
        <taxon>Erwinia</taxon>
    </lineage>
</organism>
<accession>A0ABM7N5K7</accession>
<evidence type="ECO:0000313" key="3">
    <source>
        <dbReference type="Proteomes" id="UP000677515"/>
    </source>
</evidence>
<dbReference type="RefSeq" id="WP_133842535.1">
    <property type="nucleotide sequence ID" value="NZ_AP024329.1"/>
</dbReference>
<feature type="signal peptide" evidence="1">
    <location>
        <begin position="1"/>
        <end position="22"/>
    </location>
</feature>
<name>A0ABM7N5K7_ERWRD</name>